<gene>
    <name evidence="2" type="ORF">HDU87_003904</name>
</gene>
<accession>A0AAD5TQT7</accession>
<evidence type="ECO:0000256" key="1">
    <source>
        <dbReference type="SAM" id="SignalP"/>
    </source>
</evidence>
<evidence type="ECO:0000313" key="3">
    <source>
        <dbReference type="Proteomes" id="UP001212152"/>
    </source>
</evidence>
<keyword evidence="1" id="KW-0732">Signal</keyword>
<dbReference type="EMBL" id="JADGJQ010000003">
    <property type="protein sequence ID" value="KAJ3184504.1"/>
    <property type="molecule type" value="Genomic_DNA"/>
</dbReference>
<dbReference type="AlphaFoldDB" id="A0AAD5TQT7"/>
<sequence>MKFASTSAVAFAALSASAALAQTLPAGISLNPALPSTCSESFLLSQILNNLSQPCALGEVLNVFLSQPNTFNSANSTLALVDQLVHSTTFLPGLCSDKCNAALATSSAALSTNCGTTVPLLANNASSPLPSQLSTVTAADLSALITYGRNVICTKNGNDFCATTLFDAFKASGMSTTTTDMSKEICTPCGNNVLKAANQTSGLPASISSYITSGIASDSQTLSTCSPAQLAGTSAAATTTAKSSATTQQSVGVLSAVAAFAASLVFA</sequence>
<feature type="chain" id="PRO_5042144337" evidence="1">
    <location>
        <begin position="22"/>
        <end position="267"/>
    </location>
</feature>
<feature type="signal peptide" evidence="1">
    <location>
        <begin position="1"/>
        <end position="21"/>
    </location>
</feature>
<reference evidence="2" key="1">
    <citation type="submission" date="2020-05" db="EMBL/GenBank/DDBJ databases">
        <title>Phylogenomic resolution of chytrid fungi.</title>
        <authorList>
            <person name="Stajich J.E."/>
            <person name="Amses K."/>
            <person name="Simmons R."/>
            <person name="Seto K."/>
            <person name="Myers J."/>
            <person name="Bonds A."/>
            <person name="Quandt C.A."/>
            <person name="Barry K."/>
            <person name="Liu P."/>
            <person name="Grigoriev I."/>
            <person name="Longcore J.E."/>
            <person name="James T.Y."/>
        </authorList>
    </citation>
    <scope>NUCLEOTIDE SEQUENCE</scope>
    <source>
        <strain evidence="2">JEL0379</strain>
    </source>
</reference>
<dbReference type="Proteomes" id="UP001212152">
    <property type="component" value="Unassembled WGS sequence"/>
</dbReference>
<name>A0AAD5TQT7_9FUNG</name>
<comment type="caution">
    <text evidence="2">The sequence shown here is derived from an EMBL/GenBank/DDBJ whole genome shotgun (WGS) entry which is preliminary data.</text>
</comment>
<protein>
    <submittedName>
        <fullName evidence="2">Uncharacterized protein</fullName>
    </submittedName>
</protein>
<organism evidence="2 3">
    <name type="scientific">Geranomyces variabilis</name>
    <dbReference type="NCBI Taxonomy" id="109894"/>
    <lineage>
        <taxon>Eukaryota</taxon>
        <taxon>Fungi</taxon>
        <taxon>Fungi incertae sedis</taxon>
        <taxon>Chytridiomycota</taxon>
        <taxon>Chytridiomycota incertae sedis</taxon>
        <taxon>Chytridiomycetes</taxon>
        <taxon>Spizellomycetales</taxon>
        <taxon>Powellomycetaceae</taxon>
        <taxon>Geranomyces</taxon>
    </lineage>
</organism>
<keyword evidence="3" id="KW-1185">Reference proteome</keyword>
<evidence type="ECO:0000313" key="2">
    <source>
        <dbReference type="EMBL" id="KAJ3184504.1"/>
    </source>
</evidence>
<proteinExistence type="predicted"/>